<evidence type="ECO:0000313" key="3">
    <source>
        <dbReference type="Proteomes" id="UP000250235"/>
    </source>
</evidence>
<evidence type="ECO:0000256" key="1">
    <source>
        <dbReference type="SAM" id="MobiDB-lite"/>
    </source>
</evidence>
<dbReference type="OrthoDB" id="848707at2759"/>
<feature type="compositionally biased region" description="Low complexity" evidence="1">
    <location>
        <begin position="242"/>
        <end position="255"/>
    </location>
</feature>
<gene>
    <name evidence="2" type="ORF">F511_25357</name>
</gene>
<evidence type="ECO:0000313" key="2">
    <source>
        <dbReference type="EMBL" id="KZV15836.1"/>
    </source>
</evidence>
<dbReference type="AlphaFoldDB" id="A0A2Z7A2W6"/>
<dbReference type="EMBL" id="KV019611">
    <property type="protein sequence ID" value="KZV15836.1"/>
    <property type="molecule type" value="Genomic_DNA"/>
</dbReference>
<name>A0A2Z7A2W6_9LAMI</name>
<organism evidence="2 3">
    <name type="scientific">Dorcoceras hygrometricum</name>
    <dbReference type="NCBI Taxonomy" id="472368"/>
    <lineage>
        <taxon>Eukaryota</taxon>
        <taxon>Viridiplantae</taxon>
        <taxon>Streptophyta</taxon>
        <taxon>Embryophyta</taxon>
        <taxon>Tracheophyta</taxon>
        <taxon>Spermatophyta</taxon>
        <taxon>Magnoliopsida</taxon>
        <taxon>eudicotyledons</taxon>
        <taxon>Gunneridae</taxon>
        <taxon>Pentapetalae</taxon>
        <taxon>asterids</taxon>
        <taxon>lamiids</taxon>
        <taxon>Lamiales</taxon>
        <taxon>Gesneriaceae</taxon>
        <taxon>Didymocarpoideae</taxon>
        <taxon>Trichosporeae</taxon>
        <taxon>Loxocarpinae</taxon>
        <taxon>Dorcoceras</taxon>
    </lineage>
</organism>
<proteinExistence type="predicted"/>
<keyword evidence="3" id="KW-1185">Reference proteome</keyword>
<reference evidence="2 3" key="1">
    <citation type="journal article" date="2015" name="Proc. Natl. Acad. Sci. U.S.A.">
        <title>The resurrection genome of Boea hygrometrica: A blueprint for survival of dehydration.</title>
        <authorList>
            <person name="Xiao L."/>
            <person name="Yang G."/>
            <person name="Zhang L."/>
            <person name="Yang X."/>
            <person name="Zhao S."/>
            <person name="Ji Z."/>
            <person name="Zhou Q."/>
            <person name="Hu M."/>
            <person name="Wang Y."/>
            <person name="Chen M."/>
            <person name="Xu Y."/>
            <person name="Jin H."/>
            <person name="Xiao X."/>
            <person name="Hu G."/>
            <person name="Bao F."/>
            <person name="Hu Y."/>
            <person name="Wan P."/>
            <person name="Li L."/>
            <person name="Deng X."/>
            <person name="Kuang T."/>
            <person name="Xiang C."/>
            <person name="Zhu J.K."/>
            <person name="Oliver M.J."/>
            <person name="He Y."/>
        </authorList>
    </citation>
    <scope>NUCLEOTIDE SEQUENCE [LARGE SCALE GENOMIC DNA]</scope>
    <source>
        <strain evidence="3">cv. XS01</strain>
    </source>
</reference>
<protein>
    <submittedName>
        <fullName evidence="2">Uncharacterized protein</fullName>
    </submittedName>
</protein>
<accession>A0A2Z7A2W6</accession>
<sequence length="255" mass="27874">MALSLIQNALQINFDSVLSLSNEGMVSMFKAIESSGLRGFLGSSTAVYEKDLVTFFENATVRGNTVVSSVKGVTMNISKEQFAGIFDLPTEGKMSVNDLPTKLINEVRRAFSESGELIKHSCEKKETKEDTEEEDTDSEDTVSLSKMIFLSLTCQLVVFPPTNFTESTAQLRASIDHIQFEKEGLTTLSAQLSEIIAYINRGRDDKKGEDSSSGPQPEDRSRPGGSGSNSEPSKRGGGSYRGIGSRSSGFSRWFY</sequence>
<feature type="compositionally biased region" description="Basic and acidic residues" evidence="1">
    <location>
        <begin position="201"/>
        <end position="210"/>
    </location>
</feature>
<feature type="region of interest" description="Disordered" evidence="1">
    <location>
        <begin position="201"/>
        <end position="255"/>
    </location>
</feature>
<dbReference type="Proteomes" id="UP000250235">
    <property type="component" value="Unassembled WGS sequence"/>
</dbReference>